<accession>A0A8C6FSH1</accession>
<dbReference type="Proteomes" id="UP000694544">
    <property type="component" value="Unplaced"/>
</dbReference>
<evidence type="ECO:0000313" key="3">
    <source>
        <dbReference type="Proteomes" id="UP000694544"/>
    </source>
</evidence>
<sequence length="58" mass="6998">MLRRRHFQMYYVNGEKKHNIVKTAVFIFWSVFSFTVYIPALKTQGQVLTKEILSHTMY</sequence>
<dbReference type="AlphaFoldDB" id="A0A8C6FSH1"/>
<keyword evidence="1" id="KW-0472">Membrane</keyword>
<reference evidence="2" key="2">
    <citation type="submission" date="2025-09" db="UniProtKB">
        <authorList>
            <consortium name="Ensembl"/>
        </authorList>
    </citation>
    <scope>IDENTIFICATION</scope>
</reference>
<dbReference type="Ensembl" id="ENSMMST00000029853.1">
    <property type="protein sequence ID" value="ENSMMSP00000027074.1"/>
    <property type="gene ID" value="ENSMMSG00000020342.1"/>
</dbReference>
<evidence type="ECO:0000256" key="1">
    <source>
        <dbReference type="SAM" id="Phobius"/>
    </source>
</evidence>
<keyword evidence="1" id="KW-1133">Transmembrane helix</keyword>
<protein>
    <submittedName>
        <fullName evidence="2">Uncharacterized protein</fullName>
    </submittedName>
</protein>
<feature type="transmembrane region" description="Helical" evidence="1">
    <location>
        <begin position="20"/>
        <end position="40"/>
    </location>
</feature>
<reference evidence="2" key="1">
    <citation type="submission" date="2025-08" db="UniProtKB">
        <authorList>
            <consortium name="Ensembl"/>
        </authorList>
    </citation>
    <scope>IDENTIFICATION</scope>
</reference>
<keyword evidence="1" id="KW-0812">Transmembrane</keyword>
<organism evidence="2 3">
    <name type="scientific">Moschus moschiferus</name>
    <name type="common">Siberian musk deer</name>
    <name type="synonym">Moschus sibiricus</name>
    <dbReference type="NCBI Taxonomy" id="68415"/>
    <lineage>
        <taxon>Eukaryota</taxon>
        <taxon>Metazoa</taxon>
        <taxon>Chordata</taxon>
        <taxon>Craniata</taxon>
        <taxon>Vertebrata</taxon>
        <taxon>Euteleostomi</taxon>
        <taxon>Mammalia</taxon>
        <taxon>Eutheria</taxon>
        <taxon>Laurasiatheria</taxon>
        <taxon>Artiodactyla</taxon>
        <taxon>Ruminantia</taxon>
        <taxon>Pecora</taxon>
        <taxon>Moschidae</taxon>
        <taxon>Moschus</taxon>
    </lineage>
</organism>
<dbReference type="GeneTree" id="ENSGT00910000147719"/>
<evidence type="ECO:0000313" key="2">
    <source>
        <dbReference type="Ensembl" id="ENSMMSP00000027074.1"/>
    </source>
</evidence>
<keyword evidence="3" id="KW-1185">Reference proteome</keyword>
<name>A0A8C6FSH1_MOSMO</name>
<proteinExistence type="predicted"/>